<dbReference type="Pfam" id="PF02416">
    <property type="entry name" value="TatA_B_E"/>
    <property type="match status" value="1"/>
</dbReference>
<dbReference type="GO" id="GO:0008320">
    <property type="term" value="F:protein transmembrane transporter activity"/>
    <property type="evidence" value="ECO:0007669"/>
    <property type="project" value="UniProtKB-UniRule"/>
</dbReference>
<comment type="subcellular location">
    <subcellularLocation>
        <location evidence="9">Cell membrane</location>
        <topology evidence="9">Single-pass membrane protein</topology>
    </subcellularLocation>
    <subcellularLocation>
        <location evidence="1">Membrane</location>
        <topology evidence="1">Single-pass membrane protein</topology>
    </subcellularLocation>
</comment>
<dbReference type="PANTHER" id="PTHR33162">
    <property type="entry name" value="SEC-INDEPENDENT PROTEIN TRANSLOCASE PROTEIN TATA, CHLOROPLASTIC"/>
    <property type="match status" value="1"/>
</dbReference>
<dbReference type="RefSeq" id="WP_005357088.1">
    <property type="nucleotide sequence ID" value="NZ_APVG01000043.1"/>
</dbReference>
<evidence type="ECO:0000256" key="3">
    <source>
        <dbReference type="ARBA" id="ARBA00022475"/>
    </source>
</evidence>
<keyword evidence="13" id="KW-1185">Reference proteome</keyword>
<dbReference type="Proteomes" id="UP000023775">
    <property type="component" value="Unassembled WGS sequence"/>
</dbReference>
<keyword evidence="3 9" id="KW-1003">Cell membrane</keyword>
<dbReference type="GO" id="GO:0033281">
    <property type="term" value="C:TAT protein transport complex"/>
    <property type="evidence" value="ECO:0007669"/>
    <property type="project" value="UniProtKB-UniRule"/>
</dbReference>
<evidence type="ECO:0000256" key="9">
    <source>
        <dbReference type="HAMAP-Rule" id="MF_00237"/>
    </source>
</evidence>
<evidence type="ECO:0000256" key="10">
    <source>
        <dbReference type="SAM" id="MobiDB-lite"/>
    </source>
</evidence>
<dbReference type="PANTHER" id="PTHR33162:SF1">
    <property type="entry name" value="SEC-INDEPENDENT PROTEIN TRANSLOCASE PROTEIN TATA, CHLOROPLASTIC"/>
    <property type="match status" value="1"/>
</dbReference>
<proteinExistence type="inferred from homology"/>
<dbReference type="AlphaFoldDB" id="N9TYG6"/>
<evidence type="ECO:0000256" key="11">
    <source>
        <dbReference type="SAM" id="Phobius"/>
    </source>
</evidence>
<evidence type="ECO:0000313" key="12">
    <source>
        <dbReference type="EMBL" id="ENY71144.1"/>
    </source>
</evidence>
<evidence type="ECO:0000256" key="4">
    <source>
        <dbReference type="ARBA" id="ARBA00022692"/>
    </source>
</evidence>
<keyword evidence="7 9" id="KW-0811">Translocation</keyword>
<accession>N9TYG6</accession>
<dbReference type="eggNOG" id="COG1826">
    <property type="taxonomic scope" value="Bacteria"/>
</dbReference>
<comment type="caution">
    <text evidence="12">The sequence shown here is derived from an EMBL/GenBank/DDBJ whole genome shotgun (WGS) entry which is preliminary data.</text>
</comment>
<evidence type="ECO:0000256" key="2">
    <source>
        <dbReference type="ARBA" id="ARBA00022448"/>
    </source>
</evidence>
<evidence type="ECO:0000256" key="6">
    <source>
        <dbReference type="ARBA" id="ARBA00022989"/>
    </source>
</evidence>
<organism evidence="12 13">
    <name type="scientific">Aeromonas diversa CDC 2478-85</name>
    <dbReference type="NCBI Taxonomy" id="1268237"/>
    <lineage>
        <taxon>Bacteria</taxon>
        <taxon>Pseudomonadati</taxon>
        <taxon>Pseudomonadota</taxon>
        <taxon>Gammaproteobacteria</taxon>
        <taxon>Aeromonadales</taxon>
        <taxon>Aeromonadaceae</taxon>
        <taxon>Aeromonas</taxon>
    </lineage>
</organism>
<comment type="function">
    <text evidence="9">Part of the twin-arginine translocation (Tat) system that transports large folded proteins containing a characteristic twin-arginine motif in their signal peptide across membranes. Together with TatC, TatB is part of a receptor directly interacting with Tat signal peptides. TatB may form an oligomeric binding site that transiently accommodates folded Tat precursor proteins before their translocation.</text>
</comment>
<keyword evidence="8 9" id="KW-0472">Membrane</keyword>
<dbReference type="GO" id="GO:0043953">
    <property type="term" value="P:protein transport by the Tat complex"/>
    <property type="evidence" value="ECO:0007669"/>
    <property type="project" value="UniProtKB-UniRule"/>
</dbReference>
<keyword evidence="6 9" id="KW-1133">Transmembrane helix</keyword>
<feature type="compositionally biased region" description="Low complexity" evidence="10">
    <location>
        <begin position="110"/>
        <end position="122"/>
    </location>
</feature>
<protein>
    <recommendedName>
        <fullName evidence="9">Sec-independent protein translocase protein TatB</fullName>
    </recommendedName>
</protein>
<dbReference type="OrthoDB" id="9816005at2"/>
<keyword evidence="4 9" id="KW-0812">Transmembrane</keyword>
<dbReference type="InterPro" id="IPR018448">
    <property type="entry name" value="TatB"/>
</dbReference>
<comment type="similarity">
    <text evidence="9">Belongs to the TatB family.</text>
</comment>
<dbReference type="HAMAP" id="MF_00237">
    <property type="entry name" value="TatB"/>
    <property type="match status" value="1"/>
</dbReference>
<evidence type="ECO:0000313" key="13">
    <source>
        <dbReference type="Proteomes" id="UP000023775"/>
    </source>
</evidence>
<gene>
    <name evidence="9" type="primary">tatB</name>
    <name evidence="12" type="ORF">G114_14786</name>
</gene>
<keyword evidence="5 9" id="KW-0653">Protein transport</keyword>
<dbReference type="EMBL" id="APVG01000043">
    <property type="protein sequence ID" value="ENY71144.1"/>
    <property type="molecule type" value="Genomic_DNA"/>
</dbReference>
<evidence type="ECO:0000256" key="5">
    <source>
        <dbReference type="ARBA" id="ARBA00022927"/>
    </source>
</evidence>
<dbReference type="NCBIfam" id="TIGR01410">
    <property type="entry name" value="tatB"/>
    <property type="match status" value="1"/>
</dbReference>
<comment type="subunit">
    <text evidence="9">The Tat system comprises two distinct complexes: a TatABC complex, containing multiple copies of TatA, TatB and TatC subunits, and a separate TatA complex, containing only TatA subunits. Substrates initially bind to the TatABC complex, which probably triggers association of the separate TatA complex to form the active translocon.</text>
</comment>
<reference evidence="12 13" key="1">
    <citation type="journal article" date="2013" name="Genome Announc.">
        <title>Draft Genome Sequence of the Aeromonas diversa Type Strain.</title>
        <authorList>
            <person name="Farfan M."/>
            <person name="Spataro N."/>
            <person name="Sanglas A."/>
            <person name="Albarral V."/>
            <person name="Loren J.G."/>
            <person name="Bosch E."/>
            <person name="Fuste M.C."/>
        </authorList>
    </citation>
    <scope>NUCLEOTIDE SEQUENCE [LARGE SCALE GENOMIC DNA]</scope>
    <source>
        <strain evidence="12 13">2478-85</strain>
    </source>
</reference>
<evidence type="ECO:0000256" key="1">
    <source>
        <dbReference type="ARBA" id="ARBA00004167"/>
    </source>
</evidence>
<dbReference type="Gene3D" id="1.20.5.3310">
    <property type="match status" value="1"/>
</dbReference>
<dbReference type="InterPro" id="IPR003369">
    <property type="entry name" value="TatA/B/E"/>
</dbReference>
<dbReference type="PATRIC" id="fig|1268237.3.peg.2912"/>
<feature type="region of interest" description="Disordered" evidence="10">
    <location>
        <begin position="93"/>
        <end position="133"/>
    </location>
</feature>
<dbReference type="PRINTS" id="PR01506">
    <property type="entry name" value="TATBPROTEIN"/>
</dbReference>
<name>N9TYG6_9GAMM</name>
<feature type="transmembrane region" description="Helical" evidence="11">
    <location>
        <begin position="6"/>
        <end position="25"/>
    </location>
</feature>
<keyword evidence="2 9" id="KW-0813">Transport</keyword>
<evidence type="ECO:0000256" key="7">
    <source>
        <dbReference type="ARBA" id="ARBA00023010"/>
    </source>
</evidence>
<evidence type="ECO:0000256" key="8">
    <source>
        <dbReference type="ARBA" id="ARBA00023136"/>
    </source>
</evidence>
<sequence>MFDIGFWELMVIAVVALVVLGPERLPEAVRTVAKWVKLVRSTANAVKMELSEELRIQELHNDLKKAEKLNMQNLSPDLQASIEELKAAAASVNRPYAKDEATSSTGPQLAGGEPEPIIAPPATEQQKQEEVKP</sequence>